<dbReference type="SUPFAM" id="SSF52799">
    <property type="entry name" value="(Phosphotyrosine protein) phosphatases II"/>
    <property type="match status" value="1"/>
</dbReference>
<evidence type="ECO:0000256" key="5">
    <source>
        <dbReference type="PIRSR" id="PIRSR630564-2"/>
    </source>
</evidence>
<keyword evidence="8" id="KW-1185">Reference proteome</keyword>
<dbReference type="STRING" id="66420.A0A194PY48"/>
<evidence type="ECO:0000259" key="6">
    <source>
        <dbReference type="PROSITE" id="PS51339"/>
    </source>
</evidence>
<evidence type="ECO:0000313" key="7">
    <source>
        <dbReference type="EMBL" id="KPI98266.1"/>
    </source>
</evidence>
<evidence type="ECO:0000313" key="8">
    <source>
        <dbReference type="Proteomes" id="UP000053268"/>
    </source>
</evidence>
<dbReference type="Proteomes" id="UP000053268">
    <property type="component" value="Unassembled WGS sequence"/>
</dbReference>
<protein>
    <submittedName>
        <fullName evidence="7">Myotubularin-related protein 8</fullName>
    </submittedName>
</protein>
<dbReference type="InterPro" id="IPR030564">
    <property type="entry name" value="Myotubularin"/>
</dbReference>
<dbReference type="InterPro" id="IPR048994">
    <property type="entry name" value="PH-GRAM_MTMR6-9"/>
</dbReference>
<dbReference type="SUPFAM" id="SSF47565">
    <property type="entry name" value="Insect pheromone/odorant-binding proteins"/>
    <property type="match status" value="1"/>
</dbReference>
<feature type="active site" description="Phosphocysteine intermediate" evidence="4">
    <location>
        <position position="1118"/>
    </location>
</feature>
<gene>
    <name evidence="7" type="ORF">RR46_09482</name>
</gene>
<evidence type="ECO:0000256" key="3">
    <source>
        <dbReference type="ARBA" id="ARBA00023098"/>
    </source>
</evidence>
<reference evidence="7 8" key="1">
    <citation type="journal article" date="2015" name="Nat. Commun.">
        <title>Outbred genome sequencing and CRISPR/Cas9 gene editing in butterflies.</title>
        <authorList>
            <person name="Li X."/>
            <person name="Fan D."/>
            <person name="Zhang W."/>
            <person name="Liu G."/>
            <person name="Zhang L."/>
            <person name="Zhao L."/>
            <person name="Fang X."/>
            <person name="Chen L."/>
            <person name="Dong Y."/>
            <person name="Chen Y."/>
            <person name="Ding Y."/>
            <person name="Zhao R."/>
            <person name="Feng M."/>
            <person name="Zhu Y."/>
            <person name="Feng Y."/>
            <person name="Jiang X."/>
            <person name="Zhu D."/>
            <person name="Xiang H."/>
            <person name="Feng X."/>
            <person name="Li S."/>
            <person name="Wang J."/>
            <person name="Zhang G."/>
            <person name="Kronforst M.R."/>
            <person name="Wang W."/>
        </authorList>
    </citation>
    <scope>NUCLEOTIDE SEQUENCE [LARGE SCALE GENOMIC DNA]</scope>
    <source>
        <strain evidence="7">Ya'a_city_454_Px</strain>
        <tissue evidence="7">Whole body</tissue>
    </source>
</reference>
<dbReference type="GO" id="GO:0046856">
    <property type="term" value="P:phosphatidylinositol dephosphorylation"/>
    <property type="evidence" value="ECO:0007669"/>
    <property type="project" value="TreeGrafter"/>
</dbReference>
<dbReference type="Gene3D" id="1.10.238.20">
    <property type="entry name" value="Pheromone/general odorant binding protein domain"/>
    <property type="match status" value="1"/>
</dbReference>
<dbReference type="Pfam" id="PF01395">
    <property type="entry name" value="PBP_GOBP"/>
    <property type="match status" value="1"/>
</dbReference>
<organism evidence="7 8">
    <name type="scientific">Papilio xuthus</name>
    <name type="common">Asian swallowtail butterfly</name>
    <dbReference type="NCBI Taxonomy" id="66420"/>
    <lineage>
        <taxon>Eukaryota</taxon>
        <taxon>Metazoa</taxon>
        <taxon>Ecdysozoa</taxon>
        <taxon>Arthropoda</taxon>
        <taxon>Hexapoda</taxon>
        <taxon>Insecta</taxon>
        <taxon>Pterygota</taxon>
        <taxon>Neoptera</taxon>
        <taxon>Endopterygota</taxon>
        <taxon>Lepidoptera</taxon>
        <taxon>Glossata</taxon>
        <taxon>Ditrysia</taxon>
        <taxon>Papilionoidea</taxon>
        <taxon>Papilionidae</taxon>
        <taxon>Papilioninae</taxon>
        <taxon>Papilio</taxon>
    </lineage>
</organism>
<feature type="binding site" evidence="5">
    <location>
        <begin position="1118"/>
        <end position="1124"/>
    </location>
    <ligand>
        <name>substrate</name>
    </ligand>
</feature>
<dbReference type="PANTHER" id="PTHR10807">
    <property type="entry name" value="MYOTUBULARIN-RELATED"/>
    <property type="match status" value="1"/>
</dbReference>
<dbReference type="InterPro" id="IPR003595">
    <property type="entry name" value="Tyr_Pase_cat"/>
</dbReference>
<evidence type="ECO:0000256" key="2">
    <source>
        <dbReference type="ARBA" id="ARBA00022801"/>
    </source>
</evidence>
<dbReference type="InterPro" id="IPR036728">
    <property type="entry name" value="PBP_GOBP_sf"/>
</dbReference>
<dbReference type="CDD" id="cd14532">
    <property type="entry name" value="PTP-MTMR6-like"/>
    <property type="match status" value="1"/>
</dbReference>
<evidence type="ECO:0000256" key="1">
    <source>
        <dbReference type="ARBA" id="ARBA00007471"/>
    </source>
</evidence>
<keyword evidence="3" id="KW-0443">Lipid metabolism</keyword>
<dbReference type="Gene3D" id="2.30.29.30">
    <property type="entry name" value="Pleckstrin-homology domain (PH domain)/Phosphotyrosine-binding domain (PTB)"/>
    <property type="match status" value="1"/>
</dbReference>
<dbReference type="CDD" id="cd13210">
    <property type="entry name" value="PH-GRAM_MTMR6-like"/>
    <property type="match status" value="1"/>
</dbReference>
<evidence type="ECO:0000256" key="4">
    <source>
        <dbReference type="PIRSR" id="PIRSR630564-1"/>
    </source>
</evidence>
<dbReference type="Pfam" id="PF06602">
    <property type="entry name" value="Myotub-related"/>
    <property type="match status" value="1"/>
</dbReference>
<dbReference type="SUPFAM" id="SSF50729">
    <property type="entry name" value="PH domain-like"/>
    <property type="match status" value="1"/>
</dbReference>
<accession>A0A194PY48</accession>
<dbReference type="FunFam" id="2.30.29.30:FF:000135">
    <property type="entry name" value="Myotubularin related protein 6"/>
    <property type="match status" value="1"/>
</dbReference>
<dbReference type="SMART" id="SM00404">
    <property type="entry name" value="PTPc_motif"/>
    <property type="match status" value="1"/>
</dbReference>
<sequence length="1682" mass="191389">MLRKKLSFKNEKTYKCLCVQRPKVKPYVAGCENDAAAVSVLPYHWTPRRSGSILSNYLKKREEDHHKLIKELQDCMGVINEDIEEKIRVLAETLLCHINHSQHDIDCVIKKYSSIEGALPIEARDEALKRIQKIITERMQEVNDFKADALQLEKERASRLKKALHDSFNSIVAIGHTSPKNVLNEFDEKMYEINQQLLSNCSAYHELETQLRAQANENQRKARAQINQLCLGVAITRREHSALSCSSNNRIVHKRITSAHIKENTDKLQLSQPPINAKNDNISILRLTEEYQKAVADLYYDFIKNVNVLYHRIGDGNFIQNKICCNNQVIDEKLEHINRNRFSLTNLNSKIGDDENISEISNCIKMIQNSLTSVGKELKDTYTLLHESCHLWDAHMIRVALAQKLTLAAVEDLISKHDSLELASELPFNITFEQLLTANDVDKLQSFYEVLLALLKQKSNEYTYHSEAEIGRLNELANLHVPLSNTVQAEFDLFISKHPIASYLITGSEDSIQDTRARLSGCDMKVALSREIFQTEVQEIALSNWRNGFLESFQNSLPLLSEKLERQVKTWLSERSLPLKKRLALKLMSLEVRKERIAAARDVRLAELRSHEACLESHIGAINSLVTSLPQEVAQFITFDNPNLYQISQWLNSIKAGMEELDSPEVDAEVKRLKMLSYSTRLSNHRREFDESLTSIAELCKKFIANRVQQARIANVQYISHLKLFNEGGNYSALEAMKITSALVKGGDALESCMTKSLDSLHHRCNEILTEVDRTVNSLQAIAEETLKETGKLENVQLLDKYNVRNPSKGTLYFATTHLIFVDHDMRKETWILLMHISSVERLPITTTGSPLLVRTKTFQSVFFVIPRERDCHEMHQTLLRLSQPVHIEELYCFHYKSTPDDLPKSAGWNFFDIQTEYQRMNVPNEHWVLCNANRDYELCDTYPSEVYVPARASTAVLLGSASFRSRGRLPALAYLHHNKAAIARCSQPLSGFSARCMEDEQMLDLIRRANPNCGYMYVVDTRPRINAMVNRAAGKGYENEAFYENIKFQFMGIGNIHVMRKSLQKLVETCEQNTPSMSSFLSGLESSGWLKHIKSILETSWWIASAVSGGVSVCVHCSDGWDRTAQACSLAALCLDPHYRTINGYQALIEKDWLSFGHKFAARCGHVAGDSRERAPVFTQLLDCTWQLFRQAPQAFQFNERFLLTLHDHAHACQYGTFIGNCQKDRRDLRLSERTFSLWGYMASHLSEYKNPLYNPKAHPDLLKPDLSAQSIRFWRGMYCRHEGGVHPREPLADLLPAAVQHASALDYHINYLAKRISTFKNLLSGRRTEKSREKDAVVNYQNGDIDTVDIDTKTEALQIDNKLLYESSGGLSELECANHDHPLKEAAPAHKPTNIPLITERVEDSVPASLAALESEVHSVALDWKSLKNVTECSCSTPLDHYSRSVCQHHCWGCGRCVCTRCVCRRAPLPGLAAPRQAPLCAACAPTTPAVLCNEQKSKTQEKDDIGLDTVHTIKIDKNTVISRNLKLERKDRRNAKTKQEEKELHWSYSGFPNEVSPHVEQFRRNMTECLKEVEAKEKKTVRRLSPKKDSPIHGECLIACVLKRNGVINKGKIVKANLILLVSKFFARDTKLLKKLDKNVDKCIEASSKNKDECAMASQLNDCTNDLMASNKHKILLNY</sequence>
<keyword evidence="2" id="KW-0378">Hydrolase</keyword>
<comment type="similarity">
    <text evidence="1">Belongs to the protein-tyrosine phosphatase family. Non-receptor class myotubularin subfamily.</text>
</comment>
<dbReference type="GO" id="GO:0106018">
    <property type="term" value="F:phosphatidylinositol-3,5-bisphosphate phosphatase activity"/>
    <property type="evidence" value="ECO:0007669"/>
    <property type="project" value="TreeGrafter"/>
</dbReference>
<feature type="domain" description="Myotubularin phosphatase" evidence="6">
    <location>
        <begin position="908"/>
        <end position="1280"/>
    </location>
</feature>
<dbReference type="PANTHER" id="PTHR10807:SF8">
    <property type="entry name" value="PHOSPHATIDYLINOSITOL-3-PHOSPHATE PHOSPHATASE"/>
    <property type="match status" value="1"/>
</dbReference>
<dbReference type="InterPro" id="IPR006170">
    <property type="entry name" value="PBP/GOBP"/>
</dbReference>
<dbReference type="GO" id="GO:0005737">
    <property type="term" value="C:cytoplasm"/>
    <property type="evidence" value="ECO:0007669"/>
    <property type="project" value="TreeGrafter"/>
</dbReference>
<dbReference type="InterPro" id="IPR016130">
    <property type="entry name" value="Tyr_Pase_AS"/>
</dbReference>
<dbReference type="PROSITE" id="PS00383">
    <property type="entry name" value="TYR_PHOSPHATASE_1"/>
    <property type="match status" value="1"/>
</dbReference>
<dbReference type="EMBL" id="KQ459585">
    <property type="protein sequence ID" value="KPI98266.1"/>
    <property type="molecule type" value="Genomic_DNA"/>
</dbReference>
<dbReference type="Pfam" id="PF21098">
    <property type="entry name" value="PH-GRAM_MTMR6-like"/>
    <property type="match status" value="1"/>
</dbReference>
<dbReference type="GO" id="GO:0004438">
    <property type="term" value="F:phosphatidylinositol-3-phosphate phosphatase activity"/>
    <property type="evidence" value="ECO:0007669"/>
    <property type="project" value="TreeGrafter"/>
</dbReference>
<proteinExistence type="inferred from homology"/>
<dbReference type="CDD" id="cd23992">
    <property type="entry name" value="PBP_GOBP"/>
    <property type="match status" value="1"/>
</dbReference>
<dbReference type="InterPro" id="IPR011993">
    <property type="entry name" value="PH-like_dom_sf"/>
</dbReference>
<dbReference type="InterPro" id="IPR029021">
    <property type="entry name" value="Prot-tyrosine_phosphatase-like"/>
</dbReference>
<feature type="binding site" evidence="5">
    <location>
        <begin position="1056"/>
        <end position="1057"/>
    </location>
    <ligand>
        <name>substrate</name>
    </ligand>
</feature>
<dbReference type="CDD" id="cd15738">
    <property type="entry name" value="FYVE_MTMR_unchar"/>
    <property type="match status" value="1"/>
</dbReference>
<name>A0A194PY48_PAPXU</name>
<dbReference type="InterPro" id="IPR010569">
    <property type="entry name" value="Myotubularin-like_Pase_dom"/>
</dbReference>
<dbReference type="InterPro" id="IPR028089">
    <property type="entry name" value="DUF4455"/>
</dbReference>
<dbReference type="GO" id="GO:0005549">
    <property type="term" value="F:odorant binding"/>
    <property type="evidence" value="ECO:0007669"/>
    <property type="project" value="InterPro"/>
</dbReference>
<dbReference type="PROSITE" id="PS51339">
    <property type="entry name" value="PPASE_MYOTUBULARIN"/>
    <property type="match status" value="1"/>
</dbReference>
<dbReference type="Pfam" id="PF14643">
    <property type="entry name" value="DUF4455"/>
    <property type="match status" value="1"/>
</dbReference>